<evidence type="ECO:0000313" key="4">
    <source>
        <dbReference type="Proteomes" id="UP000655420"/>
    </source>
</evidence>
<dbReference type="InterPro" id="IPR043143">
    <property type="entry name" value="Mal/L-sulf/L-lact_DH-like_NADP"/>
</dbReference>
<name>A0A8J7M3H4_9RHOB</name>
<dbReference type="InterPro" id="IPR043144">
    <property type="entry name" value="Mal/L-sulf/L-lact_DH-like_ah"/>
</dbReference>
<dbReference type="AlphaFoldDB" id="A0A8J7M3H4"/>
<dbReference type="SUPFAM" id="SSF89733">
    <property type="entry name" value="L-sulfolactate dehydrogenase-like"/>
    <property type="match status" value="1"/>
</dbReference>
<dbReference type="Gene3D" id="1.10.1530.10">
    <property type="match status" value="1"/>
</dbReference>
<evidence type="ECO:0000313" key="3">
    <source>
        <dbReference type="EMBL" id="MBK0397600.1"/>
    </source>
</evidence>
<dbReference type="Pfam" id="PF02615">
    <property type="entry name" value="Ldh_2"/>
    <property type="match status" value="1"/>
</dbReference>
<evidence type="ECO:0000256" key="1">
    <source>
        <dbReference type="ARBA" id="ARBA00006056"/>
    </source>
</evidence>
<dbReference type="RefSeq" id="WP_200605539.1">
    <property type="nucleotide sequence ID" value="NZ_JAEHHL010000001.1"/>
</dbReference>
<organism evidence="3 4">
    <name type="scientific">Thermohalobaculum xanthum</name>
    <dbReference type="NCBI Taxonomy" id="2753746"/>
    <lineage>
        <taxon>Bacteria</taxon>
        <taxon>Pseudomonadati</taxon>
        <taxon>Pseudomonadota</taxon>
        <taxon>Alphaproteobacteria</taxon>
        <taxon>Rhodobacterales</taxon>
        <taxon>Paracoccaceae</taxon>
        <taxon>Thermohalobaculum</taxon>
    </lineage>
</organism>
<keyword evidence="4" id="KW-1185">Reference proteome</keyword>
<dbReference type="InterPro" id="IPR036111">
    <property type="entry name" value="Mal/L-sulfo/L-lacto_DH-like_sf"/>
</dbReference>
<proteinExistence type="inferred from homology"/>
<sequence>MSETLSLDAARALLTRAAIGAGARETVARSIANAAVAAEAEGLPTVGVSHFLDYLSSLEAGRIDGQAEPDISRASPVVLRSDAGGGVAHLGFDRVFEELIEVARSFGVAVFAQKAAYTCGQLGYFANRLAERGLVALAATNGPALLAASGTTASVFCTNPIALAAPRGDGTLLIDQSSSQTAFVNIRRAAEAGEPIPEGWALDAEGNPTTDPVAAMAGALLPYGGARGGNMALMVELLAAGLTGANWSLDAPSIIEGNASPMTGLLVVAIAPEATGGAGMAQRLDAWAARVEAMGGHIPGQRRQAVLAKAEAEGITIGAEVLERIRSYTAEST</sequence>
<comment type="similarity">
    <text evidence="1">Belongs to the LDH2/MDH2 oxidoreductase family.</text>
</comment>
<comment type="caution">
    <text evidence="3">The sequence shown here is derived from an EMBL/GenBank/DDBJ whole genome shotgun (WGS) entry which is preliminary data.</text>
</comment>
<gene>
    <name evidence="3" type="ORF">H0I76_00220</name>
</gene>
<dbReference type="Proteomes" id="UP000655420">
    <property type="component" value="Unassembled WGS sequence"/>
</dbReference>
<evidence type="ECO:0000256" key="2">
    <source>
        <dbReference type="ARBA" id="ARBA00023002"/>
    </source>
</evidence>
<dbReference type="PANTHER" id="PTHR11091">
    <property type="entry name" value="OXIDOREDUCTASE-RELATED"/>
    <property type="match status" value="1"/>
</dbReference>
<dbReference type="EMBL" id="JAEHHL010000001">
    <property type="protein sequence ID" value="MBK0397600.1"/>
    <property type="molecule type" value="Genomic_DNA"/>
</dbReference>
<protein>
    <submittedName>
        <fullName evidence="3">Ldh family oxidoreductase</fullName>
    </submittedName>
</protein>
<reference evidence="3" key="1">
    <citation type="submission" date="2020-12" db="EMBL/GenBank/DDBJ databases">
        <title>Bacterial taxonomy.</title>
        <authorList>
            <person name="Pan X."/>
        </authorList>
    </citation>
    <scope>NUCLEOTIDE SEQUENCE</scope>
    <source>
        <strain evidence="3">M0105</strain>
    </source>
</reference>
<dbReference type="GO" id="GO:0016491">
    <property type="term" value="F:oxidoreductase activity"/>
    <property type="evidence" value="ECO:0007669"/>
    <property type="project" value="UniProtKB-KW"/>
</dbReference>
<dbReference type="InterPro" id="IPR003767">
    <property type="entry name" value="Malate/L-lactate_DH-like"/>
</dbReference>
<dbReference type="PANTHER" id="PTHR11091:SF0">
    <property type="entry name" value="MALATE DEHYDROGENASE"/>
    <property type="match status" value="1"/>
</dbReference>
<accession>A0A8J7M3H4</accession>
<keyword evidence="2" id="KW-0560">Oxidoreductase</keyword>
<dbReference type="Gene3D" id="3.30.1370.60">
    <property type="entry name" value="Hypothetical oxidoreductase yiak, domain 2"/>
    <property type="match status" value="1"/>
</dbReference>